<dbReference type="Gene3D" id="3.30.450.20">
    <property type="entry name" value="PAS domain"/>
    <property type="match status" value="2"/>
</dbReference>
<feature type="region of interest" description="Disordered" evidence="1">
    <location>
        <begin position="1248"/>
        <end position="1307"/>
    </location>
</feature>
<evidence type="ECO:0000259" key="4">
    <source>
        <dbReference type="PROSITE" id="PS50234"/>
    </source>
</evidence>
<proteinExistence type="predicted"/>
<dbReference type="Pfam" id="PF13768">
    <property type="entry name" value="VWA_3"/>
    <property type="match status" value="1"/>
</dbReference>
<organism evidence="5 6">
    <name type="scientific">Stylophora pistillata</name>
    <name type="common">Smooth cauliflower coral</name>
    <dbReference type="NCBI Taxonomy" id="50429"/>
    <lineage>
        <taxon>Eukaryota</taxon>
        <taxon>Metazoa</taxon>
        <taxon>Cnidaria</taxon>
        <taxon>Anthozoa</taxon>
        <taxon>Hexacorallia</taxon>
        <taxon>Scleractinia</taxon>
        <taxon>Astrocoeniina</taxon>
        <taxon>Pocilloporidae</taxon>
        <taxon>Stylophora</taxon>
    </lineage>
</organism>
<reference evidence="6" key="1">
    <citation type="journal article" date="2017" name="bioRxiv">
        <title>Comparative analysis of the genomes of Stylophora pistillata and Acropora digitifera provides evidence for extensive differences between species of corals.</title>
        <authorList>
            <person name="Voolstra C.R."/>
            <person name="Li Y."/>
            <person name="Liew Y.J."/>
            <person name="Baumgarten S."/>
            <person name="Zoccola D."/>
            <person name="Flot J.-F."/>
            <person name="Tambutte S."/>
            <person name="Allemand D."/>
            <person name="Aranda M."/>
        </authorList>
    </citation>
    <scope>NUCLEOTIDE SEQUENCE [LARGE SCALE GENOMIC DNA]</scope>
</reference>
<dbReference type="GO" id="GO:0005245">
    <property type="term" value="F:voltage-gated calcium channel activity"/>
    <property type="evidence" value="ECO:0007669"/>
    <property type="project" value="TreeGrafter"/>
</dbReference>
<keyword evidence="2" id="KW-0472">Membrane</keyword>
<dbReference type="CDD" id="cd18773">
    <property type="entry name" value="PDC1_HK_sensor"/>
    <property type="match status" value="1"/>
</dbReference>
<keyword evidence="3" id="KW-0732">Signal</keyword>
<feature type="domain" description="VWFA" evidence="4">
    <location>
        <begin position="220"/>
        <end position="426"/>
    </location>
</feature>
<keyword evidence="2" id="KW-0812">Transmembrane</keyword>
<dbReference type="OrthoDB" id="5969131at2759"/>
<evidence type="ECO:0000313" key="6">
    <source>
        <dbReference type="Proteomes" id="UP000225706"/>
    </source>
</evidence>
<dbReference type="Proteomes" id="UP000225706">
    <property type="component" value="Unassembled WGS sequence"/>
</dbReference>
<feature type="compositionally biased region" description="Basic and acidic residues" evidence="1">
    <location>
        <begin position="1278"/>
        <end position="1289"/>
    </location>
</feature>
<evidence type="ECO:0000256" key="3">
    <source>
        <dbReference type="SAM" id="SignalP"/>
    </source>
</evidence>
<name>A0A2B4RJR6_STYPI</name>
<dbReference type="GO" id="GO:0005891">
    <property type="term" value="C:voltage-gated calcium channel complex"/>
    <property type="evidence" value="ECO:0007669"/>
    <property type="project" value="TreeGrafter"/>
</dbReference>
<evidence type="ECO:0000313" key="5">
    <source>
        <dbReference type="EMBL" id="PFX17053.1"/>
    </source>
</evidence>
<dbReference type="InterPro" id="IPR051173">
    <property type="entry name" value="Ca_channel_alpha-2/delta"/>
</dbReference>
<accession>A0A2B4RJR6</accession>
<dbReference type="PANTHER" id="PTHR10166">
    <property type="entry name" value="VOLTAGE-DEPENDENT CALCIUM CHANNEL SUBUNIT ALPHA-2/DELTA-RELATED"/>
    <property type="match status" value="1"/>
</dbReference>
<gene>
    <name evidence="5" type="primary">CACHD1</name>
    <name evidence="5" type="ORF">AWC38_SpisGene18649</name>
</gene>
<dbReference type="Gene3D" id="3.40.50.410">
    <property type="entry name" value="von Willebrand factor, type A domain"/>
    <property type="match status" value="1"/>
</dbReference>
<keyword evidence="2" id="KW-1133">Transmembrane helix</keyword>
<feature type="signal peptide" evidence="3">
    <location>
        <begin position="1"/>
        <end position="23"/>
    </location>
</feature>
<protein>
    <submittedName>
        <fullName evidence="5">VWFA and cache domain-containing protein 1</fullName>
    </submittedName>
</protein>
<evidence type="ECO:0000256" key="1">
    <source>
        <dbReference type="SAM" id="MobiDB-lite"/>
    </source>
</evidence>
<evidence type="ECO:0000256" key="2">
    <source>
        <dbReference type="SAM" id="Phobius"/>
    </source>
</evidence>
<feature type="transmembrane region" description="Helical" evidence="2">
    <location>
        <begin position="1080"/>
        <end position="1103"/>
    </location>
</feature>
<dbReference type="SMART" id="SM00327">
    <property type="entry name" value="VWA"/>
    <property type="match status" value="1"/>
</dbReference>
<dbReference type="SUPFAM" id="SSF53300">
    <property type="entry name" value="vWA-like"/>
    <property type="match status" value="1"/>
</dbReference>
<dbReference type="PROSITE" id="PS50234">
    <property type="entry name" value="VWFA"/>
    <property type="match status" value="1"/>
</dbReference>
<dbReference type="InterPro" id="IPR002035">
    <property type="entry name" value="VWF_A"/>
</dbReference>
<feature type="compositionally biased region" description="Basic residues" evidence="1">
    <location>
        <begin position="1266"/>
        <end position="1275"/>
    </location>
</feature>
<comment type="caution">
    <text evidence="5">The sequence shown here is derived from an EMBL/GenBank/DDBJ whole genome shotgun (WGS) entry which is preliminary data.</text>
</comment>
<keyword evidence="6" id="KW-1185">Reference proteome</keyword>
<dbReference type="InterPro" id="IPR036465">
    <property type="entry name" value="vWFA_dom_sf"/>
</dbReference>
<feature type="chain" id="PRO_5013196918" evidence="3">
    <location>
        <begin position="24"/>
        <end position="1307"/>
    </location>
</feature>
<dbReference type="STRING" id="50429.A0A2B4RJR6"/>
<dbReference type="EMBL" id="LSMT01000501">
    <property type="protein sequence ID" value="PFX17053.1"/>
    <property type="molecule type" value="Genomic_DNA"/>
</dbReference>
<dbReference type="PANTHER" id="PTHR10166:SF66">
    <property type="entry name" value="VWFA AND CACHE DOMAIN-CONTAINING PROTEIN CG16868"/>
    <property type="match status" value="1"/>
</dbReference>
<sequence length="1307" mass="145750">MAAYLKAISLCLLISLAVQENVAKRRIARDLDDIEPRDIVEKFSQHVKNLANNANNYKAIKEGVQSWIQEAEDLDSKTLVTSLATKLQKRLLTKIKAVEGIAEAATRALEDNKQPRKPYHRCCQLPEEIETKYDPWYKDSVTDTEMCIMKAPSHLKEKVADFSSVKTEFDRNKLTAKWQYVGSKEGVIYNYPATRVSGCGKYDNRIRPWYVTTATPSPKNIVIMVDSSTSTGYHGNKLGQAIKTAKLVLSTLNPQDKVSLILFNSSTFLPADSDVDECYNTTMAFASTFTLNYLKSFIDSAQPRGGTRFIRAFQRAFQIVINTLKSASEAIQTRPSMLLLITDGTPRQRSTEKQSLQAIKKQFQEFKQELLKYSNSTFKMLTLLMCKVHKGNSFLKDLMQETDGILMSAYGTKDPYSKLRGYFDYLMEVTPAQQSVAVFSPPYVDAWGLGYMITAASAYFHHKKLAGVAGVDIPMTDLLADVQYFNQAGPNSYAFLVVIKNGHVMSHPKLPTPESITEDPNAVNIFELEPGKEFKQLFKKVKSTGKLQEAKFLARRVSTSRGGVLGDGVQTELKDYSYACKPIEVGSDRGQDYMVCVALEGGDTGEKYASRLITNSMSANPIAYHRMDVRAETGTCYHTDTLSYPDRSVIKFTAKAFKEPANYLEAADNATAVRDYVRELHSFLYLHKAGDKFDVNPIMTAVLTSLLDETWLSRRNQDINLRKFVRRYIGTYNGVLRMFPGAPLPPNFDHTTRSWFIRAVANGPDSISFAAPYLDPLGAGFIVSISQSIKTSYGKKNLFGVVGGDLTISSFGANFKNNAGKKCLDSSRNLRCFLLDTSGYVVYHPNFEHVGNNPNKVLNRHITIMDGDIAQDLIKNGIMVRKECQNFMLLKLQRFYEIKIKNGVYKGTHSNQRRCSSYALIKVPETNVFVVVTKSTACFTNRPTCTCGEMCRHHESTACECPCKARLAYNICNASLTRESDIPVCTQPSPSVAKRGPLEQNSADLGRCISVHCELYDEKECNEIFGCFWCNREADGSLLEEPKCMSDRQCYDGVMGQENPFLLPEVPRRKTKEVRRLNKMLLIIAGSGAGGLLIIILIVVVCCMRKKKSQYVQEPMSFQAIDMLMDPTAVMDAKQGFNQMSLNYPGQSTAVQSTMALNYPGQSTVKQSKMMANYQGKGAGRQSKMALNYPGQSTKQAPMQMNYPGQSTVMASNMQMRLGGQGLGYPTQAMSGVWSTKYGQSQVMSFAPQQSAMQTPQAPGGGQSAARRRRPRPNRHVSFSEDARGRKNQEPLPTSGGEPKVDENGDL</sequence>